<keyword evidence="2" id="KW-1185">Reference proteome</keyword>
<organism evidence="1 2">
    <name type="scientific">Orientia chuto str. Dubai</name>
    <dbReference type="NCBI Taxonomy" id="1359168"/>
    <lineage>
        <taxon>Bacteria</taxon>
        <taxon>Pseudomonadati</taxon>
        <taxon>Pseudomonadota</taxon>
        <taxon>Alphaproteobacteria</taxon>
        <taxon>Rickettsiales</taxon>
        <taxon>Rickettsiaceae</taxon>
        <taxon>Rickettsieae</taxon>
        <taxon>Orientia</taxon>
    </lineage>
</organism>
<keyword evidence="1" id="KW-0132">Cell division</keyword>
<dbReference type="STRING" id="1359168.OCHUTO_0842"/>
<evidence type="ECO:0000313" key="1">
    <source>
        <dbReference type="EMBL" id="KJV55452.1"/>
    </source>
</evidence>
<dbReference type="Pfam" id="PF14450">
    <property type="entry name" value="FtsA"/>
    <property type="match status" value="1"/>
</dbReference>
<protein>
    <submittedName>
        <fullName evidence="1">Cell division protein FtsA</fullName>
    </submittedName>
</protein>
<sequence length="280" mass="31400">MYGKELGCRLHFISANSNVLLNLINCLAKCQIEVQEVVLSIYASALACLTEDEKNLGAIIIDVGAQTTSFGVFFDGKLLYSGNLAIGSWHITSDIAKVLSLNMKVSEKLKVLYGYAMTSMITKDSVVNFEDLDHETNYSDTKSSITISQLSKIIQPRAEEILELVKMEYDKIGVDYLISRCIVLTGGGAVLRGFKELASKIFDKYARIGIPHLLPGLAENCNPSSYSAVIGVIQYYANKQYKFSNDSDKLKQGWFKQAILWLRENIRVWHSLFFSIYNIF</sequence>
<dbReference type="EMBL" id="LANP01000022">
    <property type="protein sequence ID" value="KJV55452.1"/>
    <property type="molecule type" value="Genomic_DNA"/>
</dbReference>
<accession>A0A0F3MIZ1</accession>
<dbReference type="GO" id="GO:0032153">
    <property type="term" value="C:cell division site"/>
    <property type="evidence" value="ECO:0007669"/>
    <property type="project" value="TreeGrafter"/>
</dbReference>
<dbReference type="SUPFAM" id="SSF53067">
    <property type="entry name" value="Actin-like ATPase domain"/>
    <property type="match status" value="2"/>
</dbReference>
<dbReference type="PANTHER" id="PTHR32432">
    <property type="entry name" value="CELL DIVISION PROTEIN FTSA-RELATED"/>
    <property type="match status" value="1"/>
</dbReference>
<gene>
    <name evidence="1" type="primary">ftsA</name>
    <name evidence="1" type="ORF">OCHUTO_0842</name>
</gene>
<dbReference type="NCBIfam" id="TIGR01174">
    <property type="entry name" value="ftsA"/>
    <property type="match status" value="1"/>
</dbReference>
<dbReference type="Proteomes" id="UP000033616">
    <property type="component" value="Unassembled WGS sequence"/>
</dbReference>
<comment type="caution">
    <text evidence="1">The sequence shown here is derived from an EMBL/GenBank/DDBJ whole genome shotgun (WGS) entry which is preliminary data.</text>
</comment>
<keyword evidence="1" id="KW-0131">Cell cycle</keyword>
<dbReference type="GO" id="GO:0009898">
    <property type="term" value="C:cytoplasmic side of plasma membrane"/>
    <property type="evidence" value="ECO:0007669"/>
    <property type="project" value="TreeGrafter"/>
</dbReference>
<dbReference type="Gene3D" id="3.30.420.40">
    <property type="match status" value="1"/>
</dbReference>
<reference evidence="1 2" key="1">
    <citation type="submission" date="2015-02" db="EMBL/GenBank/DDBJ databases">
        <title>Genome Sequencing of Rickettsiales.</title>
        <authorList>
            <person name="Daugherty S.C."/>
            <person name="Su Q."/>
            <person name="Abolude K."/>
            <person name="Beier-Sexton M."/>
            <person name="Carlyon J.A."/>
            <person name="Carter R."/>
            <person name="Day N.P."/>
            <person name="Dumler S.J."/>
            <person name="Dyachenko V."/>
            <person name="Godinez A."/>
            <person name="Kurtti T.J."/>
            <person name="Lichay M."/>
            <person name="Mullins K.E."/>
            <person name="Ott S."/>
            <person name="Pappas-Brown V."/>
            <person name="Paris D.H."/>
            <person name="Patel P."/>
            <person name="Richards A.L."/>
            <person name="Sadzewicz L."/>
            <person name="Sears K."/>
            <person name="Seidman D."/>
            <person name="Sengamalay N."/>
            <person name="Stenos J."/>
            <person name="Tallon L.J."/>
            <person name="Vincent G."/>
            <person name="Fraser C.M."/>
            <person name="Munderloh U."/>
            <person name="Dunning-Hotopp J.C."/>
        </authorList>
    </citation>
    <scope>NUCLEOTIDE SEQUENCE [LARGE SCALE GENOMIC DNA]</scope>
    <source>
        <strain evidence="1 2">Fuller</strain>
    </source>
</reference>
<dbReference type="GO" id="GO:0051301">
    <property type="term" value="P:cell division"/>
    <property type="evidence" value="ECO:0007669"/>
    <property type="project" value="UniProtKB-KW"/>
</dbReference>
<dbReference type="InterPro" id="IPR050696">
    <property type="entry name" value="FtsA/MreB"/>
</dbReference>
<dbReference type="InterPro" id="IPR043129">
    <property type="entry name" value="ATPase_NBD"/>
</dbReference>
<dbReference type="AlphaFoldDB" id="A0A0F3MIZ1"/>
<evidence type="ECO:0000313" key="2">
    <source>
        <dbReference type="Proteomes" id="UP000033616"/>
    </source>
</evidence>
<dbReference type="PANTHER" id="PTHR32432:SF4">
    <property type="entry name" value="CELL DIVISION PROTEIN FTSA"/>
    <property type="match status" value="1"/>
</dbReference>
<name>A0A0F3MIZ1_9RICK</name>
<dbReference type="PATRIC" id="fig|1359168.3.peg.570"/>
<proteinExistence type="predicted"/>
<dbReference type="InterPro" id="IPR020823">
    <property type="entry name" value="Cell_div_FtsA"/>
</dbReference>